<dbReference type="EnsemblMetazoa" id="ISCW006408-RA">
    <property type="protein sequence ID" value="ISCW006408-PA"/>
    <property type="gene ID" value="ISCW006408"/>
</dbReference>
<dbReference type="EMBL" id="ABJB010893386">
    <property type="status" value="NOT_ANNOTATED_CDS"/>
    <property type="molecule type" value="Genomic_DNA"/>
</dbReference>
<accession>B7PMJ6</accession>
<evidence type="ECO:0000313" key="2">
    <source>
        <dbReference type="EnsemblMetazoa" id="ISCW006408-PA"/>
    </source>
</evidence>
<sequence length="131" mass="14782">MCQSTLQLGVRKAKSRAAVQGTLGQRLALLWHLFFDVLFPPSSKPDLPEPTRLAHTYEANQRIPLRVFQLLTVAMHTFESLLCHSHRMYRDLQETSDAKRKNTSFTNCQGGTQKQGSLACEICCFSGQLDI</sequence>
<dbReference type="VEuPathDB" id="VectorBase:ISCW006408"/>
<reference evidence="1 3" key="1">
    <citation type="submission" date="2008-03" db="EMBL/GenBank/DDBJ databases">
        <title>Annotation of Ixodes scapularis.</title>
        <authorList>
            <consortium name="Ixodes scapularis Genome Project Consortium"/>
            <person name="Caler E."/>
            <person name="Hannick L.I."/>
            <person name="Bidwell S."/>
            <person name="Joardar V."/>
            <person name="Thiagarajan M."/>
            <person name="Amedeo P."/>
            <person name="Galinsky K.J."/>
            <person name="Schobel S."/>
            <person name="Inman J."/>
            <person name="Hostetler J."/>
            <person name="Miller J."/>
            <person name="Hammond M."/>
            <person name="Megy K."/>
            <person name="Lawson D."/>
            <person name="Kodira C."/>
            <person name="Sutton G."/>
            <person name="Meyer J."/>
            <person name="Hill C.A."/>
            <person name="Birren B."/>
            <person name="Nene V."/>
            <person name="Collins F."/>
            <person name="Alarcon-Chaidez F."/>
            <person name="Wikel S."/>
            <person name="Strausberg R."/>
        </authorList>
    </citation>
    <scope>NUCLEOTIDE SEQUENCE [LARGE SCALE GENOMIC DNA]</scope>
    <source>
        <strain evidence="3">Wikel</strain>
        <strain evidence="1">Wikel colony</strain>
    </source>
</reference>
<dbReference type="HOGENOM" id="CLU_1929874_0_0_1"/>
<evidence type="ECO:0000313" key="3">
    <source>
        <dbReference type="Proteomes" id="UP000001555"/>
    </source>
</evidence>
<evidence type="ECO:0000313" key="1">
    <source>
        <dbReference type="EMBL" id="EEC07818.1"/>
    </source>
</evidence>
<dbReference type="VEuPathDB" id="VectorBase:ISCI006408"/>
<dbReference type="EMBL" id="DS747744">
    <property type="protein sequence ID" value="EEC07818.1"/>
    <property type="molecule type" value="Genomic_DNA"/>
</dbReference>
<name>B7PMJ6_IXOSC</name>
<organism>
    <name type="scientific">Ixodes scapularis</name>
    <name type="common">Black-legged tick</name>
    <name type="synonym">Deer tick</name>
    <dbReference type="NCBI Taxonomy" id="6945"/>
    <lineage>
        <taxon>Eukaryota</taxon>
        <taxon>Metazoa</taxon>
        <taxon>Ecdysozoa</taxon>
        <taxon>Arthropoda</taxon>
        <taxon>Chelicerata</taxon>
        <taxon>Arachnida</taxon>
        <taxon>Acari</taxon>
        <taxon>Parasitiformes</taxon>
        <taxon>Ixodida</taxon>
        <taxon>Ixodoidea</taxon>
        <taxon>Ixodidae</taxon>
        <taxon>Ixodinae</taxon>
        <taxon>Ixodes</taxon>
    </lineage>
</organism>
<protein>
    <submittedName>
        <fullName evidence="1 2">Uncharacterized protein</fullName>
    </submittedName>
</protein>
<proteinExistence type="predicted"/>
<keyword evidence="3" id="KW-1185">Reference proteome</keyword>
<dbReference type="AlphaFoldDB" id="B7PMJ6"/>
<dbReference type="InParanoid" id="B7PMJ6"/>
<gene>
    <name evidence="1" type="ORF">IscW_ISCW006408</name>
</gene>
<dbReference type="PaxDb" id="6945-B7PMJ6"/>
<dbReference type="Proteomes" id="UP000001555">
    <property type="component" value="Unassembled WGS sequence"/>
</dbReference>
<dbReference type="EMBL" id="ABJB010644727">
    <property type="status" value="NOT_ANNOTATED_CDS"/>
    <property type="molecule type" value="Genomic_DNA"/>
</dbReference>
<reference evidence="2" key="2">
    <citation type="submission" date="2020-05" db="UniProtKB">
        <authorList>
            <consortium name="EnsemblMetazoa"/>
        </authorList>
    </citation>
    <scope>IDENTIFICATION</scope>
    <source>
        <strain evidence="2">wikel</strain>
    </source>
</reference>